<proteinExistence type="predicted"/>
<sequence length="72" mass="7984">MRLDHRRRLRAYELDSCHVARPIGMKGFAMWDWGHRVTWGVGGVNGTVQVRGSTQEKAMGVMGVLEGNSVDG</sequence>
<reference evidence="1" key="1">
    <citation type="journal article" date="2019" name="Sci. Rep.">
        <title>Draft genome of Tanacetum cinerariifolium, the natural source of mosquito coil.</title>
        <authorList>
            <person name="Yamashiro T."/>
            <person name="Shiraishi A."/>
            <person name="Satake H."/>
            <person name="Nakayama K."/>
        </authorList>
    </citation>
    <scope>NUCLEOTIDE SEQUENCE</scope>
</reference>
<comment type="caution">
    <text evidence="1">The sequence shown here is derived from an EMBL/GenBank/DDBJ whole genome shotgun (WGS) entry which is preliminary data.</text>
</comment>
<gene>
    <name evidence="1" type="ORF">Tci_014647</name>
</gene>
<dbReference type="AlphaFoldDB" id="A0A6L2K0X5"/>
<dbReference type="EMBL" id="BKCJ010001601">
    <property type="protein sequence ID" value="GEU42669.1"/>
    <property type="molecule type" value="Genomic_DNA"/>
</dbReference>
<accession>A0A6L2K0X5</accession>
<protein>
    <submittedName>
        <fullName evidence="1">Uncharacterized protein</fullName>
    </submittedName>
</protein>
<name>A0A6L2K0X5_TANCI</name>
<evidence type="ECO:0000313" key="1">
    <source>
        <dbReference type="EMBL" id="GEU42669.1"/>
    </source>
</evidence>
<organism evidence="1">
    <name type="scientific">Tanacetum cinerariifolium</name>
    <name type="common">Dalmatian daisy</name>
    <name type="synonym">Chrysanthemum cinerariifolium</name>
    <dbReference type="NCBI Taxonomy" id="118510"/>
    <lineage>
        <taxon>Eukaryota</taxon>
        <taxon>Viridiplantae</taxon>
        <taxon>Streptophyta</taxon>
        <taxon>Embryophyta</taxon>
        <taxon>Tracheophyta</taxon>
        <taxon>Spermatophyta</taxon>
        <taxon>Magnoliopsida</taxon>
        <taxon>eudicotyledons</taxon>
        <taxon>Gunneridae</taxon>
        <taxon>Pentapetalae</taxon>
        <taxon>asterids</taxon>
        <taxon>campanulids</taxon>
        <taxon>Asterales</taxon>
        <taxon>Asteraceae</taxon>
        <taxon>Asteroideae</taxon>
        <taxon>Anthemideae</taxon>
        <taxon>Anthemidinae</taxon>
        <taxon>Tanacetum</taxon>
    </lineage>
</organism>